<gene>
    <name evidence="2" type="ORF">TNIN_228761</name>
</gene>
<dbReference type="EMBL" id="BMAV01017308">
    <property type="protein sequence ID" value="GFY68853.1"/>
    <property type="molecule type" value="Genomic_DNA"/>
</dbReference>
<evidence type="ECO:0000256" key="1">
    <source>
        <dbReference type="SAM" id="MobiDB-lite"/>
    </source>
</evidence>
<organism evidence="2 3">
    <name type="scientific">Trichonephila inaurata madagascariensis</name>
    <dbReference type="NCBI Taxonomy" id="2747483"/>
    <lineage>
        <taxon>Eukaryota</taxon>
        <taxon>Metazoa</taxon>
        <taxon>Ecdysozoa</taxon>
        <taxon>Arthropoda</taxon>
        <taxon>Chelicerata</taxon>
        <taxon>Arachnida</taxon>
        <taxon>Araneae</taxon>
        <taxon>Araneomorphae</taxon>
        <taxon>Entelegynae</taxon>
        <taxon>Araneoidea</taxon>
        <taxon>Nephilidae</taxon>
        <taxon>Trichonephila</taxon>
        <taxon>Trichonephila inaurata</taxon>
    </lineage>
</organism>
<proteinExistence type="predicted"/>
<keyword evidence="3" id="KW-1185">Reference proteome</keyword>
<name>A0A8X7CH72_9ARAC</name>
<dbReference type="Proteomes" id="UP000886998">
    <property type="component" value="Unassembled WGS sequence"/>
</dbReference>
<dbReference type="OrthoDB" id="8881252at2759"/>
<accession>A0A8X7CH72</accession>
<sequence length="110" mass="12196">MELEINATPLNVSTEDVFENVVELPPIPCNEFQSEQPQGARVSPSKPPAKKEKLTTVVKIFMKACKNAWGLWARKQSMRLAAFIASELDSLPCPKQQSNTSKLSKHSLSV</sequence>
<reference evidence="2" key="1">
    <citation type="submission" date="2020-08" db="EMBL/GenBank/DDBJ databases">
        <title>Multicomponent nature underlies the extraordinary mechanical properties of spider dragline silk.</title>
        <authorList>
            <person name="Kono N."/>
            <person name="Nakamura H."/>
            <person name="Mori M."/>
            <person name="Yoshida Y."/>
            <person name="Ohtoshi R."/>
            <person name="Malay A.D."/>
            <person name="Moran D.A.P."/>
            <person name="Tomita M."/>
            <person name="Numata K."/>
            <person name="Arakawa K."/>
        </authorList>
    </citation>
    <scope>NUCLEOTIDE SEQUENCE</scope>
</reference>
<protein>
    <submittedName>
        <fullName evidence="2">Uncharacterized protein</fullName>
    </submittedName>
</protein>
<evidence type="ECO:0000313" key="2">
    <source>
        <dbReference type="EMBL" id="GFY68853.1"/>
    </source>
</evidence>
<comment type="caution">
    <text evidence="2">The sequence shown here is derived from an EMBL/GenBank/DDBJ whole genome shotgun (WGS) entry which is preliminary data.</text>
</comment>
<evidence type="ECO:0000313" key="3">
    <source>
        <dbReference type="Proteomes" id="UP000886998"/>
    </source>
</evidence>
<dbReference type="AlphaFoldDB" id="A0A8X7CH72"/>
<feature type="region of interest" description="Disordered" evidence="1">
    <location>
        <begin position="30"/>
        <end position="49"/>
    </location>
</feature>